<dbReference type="RefSeq" id="WP_386395080.1">
    <property type="nucleotide sequence ID" value="NZ_JBHSPT010000018.1"/>
</dbReference>
<evidence type="ECO:0000313" key="2">
    <source>
        <dbReference type="Proteomes" id="UP001596242"/>
    </source>
</evidence>
<comment type="caution">
    <text evidence="1">The sequence shown here is derived from an EMBL/GenBank/DDBJ whole genome shotgun (WGS) entry which is preliminary data.</text>
</comment>
<evidence type="ECO:0000313" key="1">
    <source>
        <dbReference type="EMBL" id="MFC6055486.1"/>
    </source>
</evidence>
<name>A0ABW1LW03_9ACTN</name>
<dbReference type="EMBL" id="JBHSPT010000018">
    <property type="protein sequence ID" value="MFC6055486.1"/>
    <property type="molecule type" value="Genomic_DNA"/>
</dbReference>
<gene>
    <name evidence="1" type="ORF">ACFP50_08435</name>
</gene>
<reference evidence="2" key="1">
    <citation type="journal article" date="2019" name="Int. J. Syst. Evol. Microbiol.">
        <title>The Global Catalogue of Microorganisms (GCM) 10K type strain sequencing project: providing services to taxonomists for standard genome sequencing and annotation.</title>
        <authorList>
            <consortium name="The Broad Institute Genomics Platform"/>
            <consortium name="The Broad Institute Genome Sequencing Center for Infectious Disease"/>
            <person name="Wu L."/>
            <person name="Ma J."/>
        </authorList>
    </citation>
    <scope>NUCLEOTIDE SEQUENCE [LARGE SCALE GENOMIC DNA]</scope>
    <source>
        <strain evidence="2">JCM 12763</strain>
    </source>
</reference>
<keyword evidence="2" id="KW-1185">Reference proteome</keyword>
<sequence>MGRLEDIAANGLPPVEDCTLWEELREARLASQPPGRRLVPPQHPP</sequence>
<protein>
    <submittedName>
        <fullName evidence="1">Uncharacterized protein</fullName>
    </submittedName>
</protein>
<dbReference type="Proteomes" id="UP001596242">
    <property type="component" value="Unassembled WGS sequence"/>
</dbReference>
<accession>A0ABW1LW03</accession>
<proteinExistence type="predicted"/>
<organism evidence="1 2">
    <name type="scientific">Streptomyces pratens</name>
    <dbReference type="NCBI Taxonomy" id="887456"/>
    <lineage>
        <taxon>Bacteria</taxon>
        <taxon>Bacillati</taxon>
        <taxon>Actinomycetota</taxon>
        <taxon>Actinomycetes</taxon>
        <taxon>Kitasatosporales</taxon>
        <taxon>Streptomycetaceae</taxon>
        <taxon>Streptomyces</taxon>
    </lineage>
</organism>